<dbReference type="SUPFAM" id="SSF56112">
    <property type="entry name" value="Protein kinase-like (PK-like)"/>
    <property type="match status" value="1"/>
</dbReference>
<dbReference type="HOGENOM" id="CLU_949443_0_0_6"/>
<dbReference type="InterPro" id="IPR051678">
    <property type="entry name" value="AGP_Transferase"/>
</dbReference>
<comment type="caution">
    <text evidence="2">The sequence shown here is derived from an EMBL/GenBank/DDBJ whole genome shotgun (WGS) entry which is preliminary data.</text>
</comment>
<organism evidence="2 3">
    <name type="scientific">Reinekea blandensis MED297</name>
    <dbReference type="NCBI Taxonomy" id="314283"/>
    <lineage>
        <taxon>Bacteria</taxon>
        <taxon>Pseudomonadati</taxon>
        <taxon>Pseudomonadota</taxon>
        <taxon>Gammaproteobacteria</taxon>
        <taxon>Oceanospirillales</taxon>
        <taxon>Saccharospirillaceae</taxon>
        <taxon>Reinekea</taxon>
    </lineage>
</organism>
<dbReference type="InterPro" id="IPR002575">
    <property type="entry name" value="Aminoglycoside_PTrfase"/>
</dbReference>
<keyword evidence="3" id="KW-1185">Reference proteome</keyword>
<dbReference type="RefSeq" id="WP_008044325.1">
    <property type="nucleotide sequence ID" value="NZ_CH724151.1"/>
</dbReference>
<evidence type="ECO:0000259" key="1">
    <source>
        <dbReference type="Pfam" id="PF01636"/>
    </source>
</evidence>
<keyword evidence="2" id="KW-0689">Ribosomal protein</keyword>
<dbReference type="AlphaFoldDB" id="A4BF35"/>
<sequence>MAKPELIELATSCFGLTVDEQLPIGESFASEVLRFRSGRQCYVLKRPFSLEKAEREYFWLKRLSHCPFVPDALEITKANDHGLILMTSLEGMPLKSFHQLSHRDLSKLGHDLRALHTVSADSFDGHKSWRELLLSNTDRYIDKIIGPARKTAEMAYARFHEGIDEIPDSYLPTATHFDFRDGNILADESGYTGIIDFESMRGGHASMDFFKLLTHPSDMNDIELTALLAGYGSADWLESMAQLKHLVACYAVYHGLAGLAWCSQREQTSTEFYQRCAGFLEQGR</sequence>
<dbReference type="InterPro" id="IPR011009">
    <property type="entry name" value="Kinase-like_dom_sf"/>
</dbReference>
<dbReference type="EMBL" id="AAOE01000011">
    <property type="protein sequence ID" value="EAR09370.1"/>
    <property type="molecule type" value="Genomic_DNA"/>
</dbReference>
<accession>A4BF35</accession>
<evidence type="ECO:0000313" key="2">
    <source>
        <dbReference type="EMBL" id="EAR09370.1"/>
    </source>
</evidence>
<protein>
    <submittedName>
        <fullName evidence="2">50S ribosomal protein L17</fullName>
    </submittedName>
</protein>
<dbReference type="STRING" id="314283.MED297_18818"/>
<dbReference type="OrthoDB" id="179763at2"/>
<gene>
    <name evidence="2" type="ORF">MED297_18818</name>
</gene>
<feature type="domain" description="Aminoglycoside phosphotransferase" evidence="1">
    <location>
        <begin position="23"/>
        <end position="236"/>
    </location>
</feature>
<proteinExistence type="predicted"/>
<keyword evidence="2" id="KW-0687">Ribonucleoprotein</keyword>
<dbReference type="Gene3D" id="3.90.1200.10">
    <property type="match status" value="1"/>
</dbReference>
<reference evidence="2 3" key="1">
    <citation type="submission" date="2006-02" db="EMBL/GenBank/DDBJ databases">
        <authorList>
            <person name="Pinhassi J."/>
            <person name="Pedros-Alio C."/>
            <person name="Ferriera S."/>
            <person name="Johnson J."/>
            <person name="Kravitz S."/>
            <person name="Halpern A."/>
            <person name="Remington K."/>
            <person name="Beeson K."/>
            <person name="Tran B."/>
            <person name="Rogers Y.-H."/>
            <person name="Friedman R."/>
            <person name="Venter J.C."/>
        </authorList>
    </citation>
    <scope>NUCLEOTIDE SEQUENCE [LARGE SCALE GENOMIC DNA]</scope>
    <source>
        <strain evidence="2 3">MED297</strain>
    </source>
</reference>
<dbReference type="GO" id="GO:0005840">
    <property type="term" value="C:ribosome"/>
    <property type="evidence" value="ECO:0007669"/>
    <property type="project" value="UniProtKB-KW"/>
</dbReference>
<name>A4BF35_9GAMM</name>
<dbReference type="Pfam" id="PF01636">
    <property type="entry name" value="APH"/>
    <property type="match status" value="1"/>
</dbReference>
<dbReference type="Proteomes" id="UP000005953">
    <property type="component" value="Unassembled WGS sequence"/>
</dbReference>
<evidence type="ECO:0000313" key="3">
    <source>
        <dbReference type="Proteomes" id="UP000005953"/>
    </source>
</evidence>
<dbReference type="PANTHER" id="PTHR21310">
    <property type="entry name" value="AMINOGLYCOSIDE PHOSPHOTRANSFERASE-RELATED-RELATED"/>
    <property type="match status" value="1"/>
</dbReference>